<reference evidence="10 11" key="1">
    <citation type="submission" date="2018-12" db="EMBL/GenBank/DDBJ databases">
        <title>Venturia inaequalis Genome Resource.</title>
        <authorList>
            <person name="Lichtner F.J."/>
        </authorList>
    </citation>
    <scope>NUCLEOTIDE SEQUENCE [LARGE SCALE GENOMIC DNA]</scope>
    <source>
        <strain evidence="10 11">120213</strain>
    </source>
</reference>
<feature type="transmembrane region" description="Helical" evidence="8">
    <location>
        <begin position="86"/>
        <end position="112"/>
    </location>
</feature>
<feature type="transmembrane region" description="Helical" evidence="8">
    <location>
        <begin position="119"/>
        <end position="137"/>
    </location>
</feature>
<dbReference type="Proteomes" id="UP000447873">
    <property type="component" value="Unassembled WGS sequence"/>
</dbReference>
<dbReference type="InterPro" id="IPR049326">
    <property type="entry name" value="Rhodopsin_dom_fungi"/>
</dbReference>
<dbReference type="PANTHER" id="PTHR33048:SF129">
    <property type="entry name" value="INTEGRAL MEMBRANE PROTEIN-RELATED"/>
    <property type="match status" value="1"/>
</dbReference>
<dbReference type="Pfam" id="PF20684">
    <property type="entry name" value="Fung_rhodopsin"/>
    <property type="match status" value="2"/>
</dbReference>
<comment type="subcellular location">
    <subcellularLocation>
        <location evidence="1">Membrane</location>
        <topology evidence="1">Multi-pass membrane protein</topology>
    </subcellularLocation>
</comment>
<keyword evidence="6" id="KW-0802">TPR repeat</keyword>
<evidence type="ECO:0000256" key="8">
    <source>
        <dbReference type="SAM" id="Phobius"/>
    </source>
</evidence>
<name>A0A8H3Z5J2_VENIN</name>
<protein>
    <recommendedName>
        <fullName evidence="9">HTH cro/C1-type domain-containing protein</fullName>
    </recommendedName>
</protein>
<evidence type="ECO:0000259" key="9">
    <source>
        <dbReference type="PROSITE" id="PS50943"/>
    </source>
</evidence>
<sequence length="1285" mass="147075">MSPIPQQDQSELPVASRLLGTSLAVCLLASICVAARLWFRYRISRLGSDDLLILAAMILSAIAMILALSCLQFGENLTFKSPTSFLQALFFFFDVHVWTVVIIKTSLAFMLLRFHQERAWRVALYTLIAIQILVASASTLTNYLRSFSIMTDAFYTIIPLVDILRLDRSLRERLALCLLMSVSLLATAASIIKISIVSYAFKEFDDTHSLSDLMLCSLLELFLGIMGACLPCLKQRFERALYWTKRRTICLWGQKVDWGDSINKGSRKRDGHIGDERDFGCALGLGDSSAGSESSIPLPPVRPESAAMLDGYTPDSEGQWRWSTPEAFEIPMLEQISIDEQADDGEREEDDARRTIDLMIHVPEAVVLYGSQQKDTAWTPEQNEFRGSRCLTEGVTDASQQASQILKTTHIEVIDEEKPVGWEEIEIRFGIKRIWAERSRLSLRNGKQVSTSSMVSESSIKLNSNKAKRRASSSSEDKENKKPKTQANDATPGQNERRDDPAEQSTVHGSGESKPEEPIIPSVEKKEEPEESKKLPNPYPETWSQESDVVEETRDRRPTPGRNHAAVTDPKIRDNLTDDPDLITREIAKIDELIAKAPRRKGPKSAYLKDLEYKRETWADLNHPFHPLHVCFAKGPNGSATYDDNGFELDYNKVAEWMKPKTVASLRPTSRKIKRQQARFDKKREEEKEMTRIFWEPGAAPRESDWMEHGDLIRDKVSKDLGIPWHKVWLKEFQDWESRGFQKAKRGEFAKMTDGERKRSLLVRGIRVHTKYPPSDKYVRDRPADELVARQLGRQYVSKDERNSPRMPTAVLLSARKDGRIEIRPNLVTRIMREFEPVMKKSNSSQTLVELCSALGVELDKLTDVGTLYLQSKHPADRLLGRNLLLSASRAGSLAATIFLVYSAHSQQSLNAAELVKPRIHLKSSVQAGTTNVQALVLQGILYRDRKLYKEAASCFEKAIALAGRKDTDDSRFVKFLRWIGLDIGFQDPNLDKRRPQDLALDQVEAHIQLATLQNNHQIGGEGSENLKIAALEYDDPRAYYMLASVNDQYSYEWLQYMMKAAASGYGSAMEEIADLLGFSEEELKKLVPDQRVQDWVLESPVHWPRLGDHFHWPGSSYFSGCTYQDIPHRLTRYRWAVRTLRRCDWAVKWHEAASVRAQKNSRLDNFNYAMLYWRMADILEEIKRPLHLVRYYRASSLANARHLERSRKVDKELKKFSEVEFRLFEQHHMYREAAEILDRWMAEGPRVEASMNISWLLGMLRSIDRVPAGTWRWNRKRVQSNVGR</sequence>
<feature type="transmembrane region" description="Helical" evidence="8">
    <location>
        <begin position="18"/>
        <end position="39"/>
    </location>
</feature>
<dbReference type="PROSITE" id="PS50943">
    <property type="entry name" value="HTH_CROC1"/>
    <property type="match status" value="1"/>
</dbReference>
<dbReference type="PANTHER" id="PTHR33048">
    <property type="entry name" value="PTH11-LIKE INTEGRAL MEMBRANE PROTEIN (AFU_ORTHOLOGUE AFUA_5G11245)"/>
    <property type="match status" value="1"/>
</dbReference>
<feature type="region of interest" description="Disordered" evidence="7">
    <location>
        <begin position="442"/>
        <end position="577"/>
    </location>
</feature>
<evidence type="ECO:0000256" key="3">
    <source>
        <dbReference type="ARBA" id="ARBA00022989"/>
    </source>
</evidence>
<organism evidence="10 11">
    <name type="scientific">Venturia inaequalis</name>
    <name type="common">Apple scab fungus</name>
    <dbReference type="NCBI Taxonomy" id="5025"/>
    <lineage>
        <taxon>Eukaryota</taxon>
        <taxon>Fungi</taxon>
        <taxon>Dikarya</taxon>
        <taxon>Ascomycota</taxon>
        <taxon>Pezizomycotina</taxon>
        <taxon>Dothideomycetes</taxon>
        <taxon>Pleosporomycetidae</taxon>
        <taxon>Venturiales</taxon>
        <taxon>Venturiaceae</taxon>
        <taxon>Venturia</taxon>
    </lineage>
</organism>
<keyword evidence="3 8" id="KW-1133">Transmembrane helix</keyword>
<feature type="repeat" description="TPR" evidence="6">
    <location>
        <begin position="933"/>
        <end position="966"/>
    </location>
</feature>
<gene>
    <name evidence="10" type="ORF">EG328_006401</name>
</gene>
<keyword evidence="2 8" id="KW-0812">Transmembrane</keyword>
<evidence type="ECO:0000313" key="10">
    <source>
        <dbReference type="EMBL" id="KAE9986139.1"/>
    </source>
</evidence>
<comment type="similarity">
    <text evidence="5">Belongs to the SAT4 family.</text>
</comment>
<dbReference type="InterPro" id="IPR019734">
    <property type="entry name" value="TPR_rpt"/>
</dbReference>
<evidence type="ECO:0000256" key="7">
    <source>
        <dbReference type="SAM" id="MobiDB-lite"/>
    </source>
</evidence>
<dbReference type="InterPro" id="IPR001387">
    <property type="entry name" value="Cro/C1-type_HTH"/>
</dbReference>
<dbReference type="InterPro" id="IPR052337">
    <property type="entry name" value="SAT4-like"/>
</dbReference>
<dbReference type="PROSITE" id="PS50005">
    <property type="entry name" value="TPR"/>
    <property type="match status" value="1"/>
</dbReference>
<feature type="compositionally biased region" description="Basic and acidic residues" evidence="7">
    <location>
        <begin position="511"/>
        <end position="534"/>
    </location>
</feature>
<evidence type="ECO:0000256" key="6">
    <source>
        <dbReference type="PROSITE-ProRule" id="PRU00339"/>
    </source>
</evidence>
<feature type="compositionally biased region" description="Low complexity" evidence="7">
    <location>
        <begin position="450"/>
        <end position="465"/>
    </location>
</feature>
<evidence type="ECO:0000256" key="2">
    <source>
        <dbReference type="ARBA" id="ARBA00022692"/>
    </source>
</evidence>
<dbReference type="GO" id="GO:0016020">
    <property type="term" value="C:membrane"/>
    <property type="evidence" value="ECO:0007669"/>
    <property type="project" value="UniProtKB-SubCell"/>
</dbReference>
<evidence type="ECO:0000256" key="5">
    <source>
        <dbReference type="ARBA" id="ARBA00038359"/>
    </source>
</evidence>
<comment type="caution">
    <text evidence="10">The sequence shown here is derived from an EMBL/GenBank/DDBJ whole genome shotgun (WGS) entry which is preliminary data.</text>
</comment>
<feature type="compositionally biased region" description="Polar residues" evidence="7">
    <location>
        <begin position="485"/>
        <end position="494"/>
    </location>
</feature>
<dbReference type="EMBL" id="WNWS01000034">
    <property type="protein sequence ID" value="KAE9986139.1"/>
    <property type="molecule type" value="Genomic_DNA"/>
</dbReference>
<proteinExistence type="inferred from homology"/>
<accession>A0A8H3Z5J2</accession>
<evidence type="ECO:0000256" key="1">
    <source>
        <dbReference type="ARBA" id="ARBA00004141"/>
    </source>
</evidence>
<evidence type="ECO:0000313" key="11">
    <source>
        <dbReference type="Proteomes" id="UP000447873"/>
    </source>
</evidence>
<feature type="domain" description="HTH cro/C1-type" evidence="9">
    <location>
        <begin position="844"/>
        <end position="862"/>
    </location>
</feature>
<keyword evidence="4 8" id="KW-0472">Membrane</keyword>
<evidence type="ECO:0000256" key="4">
    <source>
        <dbReference type="ARBA" id="ARBA00023136"/>
    </source>
</evidence>
<feature type="transmembrane region" description="Helical" evidence="8">
    <location>
        <begin position="51"/>
        <end position="74"/>
    </location>
</feature>